<dbReference type="EMBL" id="ACEA01000012">
    <property type="protein sequence ID" value="EEG24852.1"/>
    <property type="molecule type" value="Genomic_DNA"/>
</dbReference>
<dbReference type="AlphaFoldDB" id="C0DTE7"/>
<organism evidence="1 2">
    <name type="scientific">Eikenella corrodens ATCC 23834</name>
    <dbReference type="NCBI Taxonomy" id="546274"/>
    <lineage>
        <taxon>Bacteria</taxon>
        <taxon>Pseudomonadati</taxon>
        <taxon>Pseudomonadota</taxon>
        <taxon>Betaproteobacteria</taxon>
        <taxon>Neisseriales</taxon>
        <taxon>Neisseriaceae</taxon>
        <taxon>Eikenella</taxon>
    </lineage>
</organism>
<sequence>MLFIILYGIKCYKYRKHLSAELVCRPIWAVKLRNAAAAQFWRRLGCLFLLKSRHSESFWIIAVL</sequence>
<proteinExistence type="predicted"/>
<reference evidence="1 2" key="1">
    <citation type="submission" date="2009-01" db="EMBL/GenBank/DDBJ databases">
        <authorList>
            <person name="Fulton L."/>
            <person name="Clifton S."/>
            <person name="Chinwalla A.T."/>
            <person name="Mitreva M."/>
            <person name="Sodergren E."/>
            <person name="Weinstock G."/>
            <person name="Clifton S."/>
            <person name="Dooling D.J."/>
            <person name="Fulton B."/>
            <person name="Minx P."/>
            <person name="Pepin K.H."/>
            <person name="Johnson M."/>
            <person name="Bhonagiri V."/>
            <person name="Nash W.E."/>
            <person name="Mardis E.R."/>
            <person name="Wilson R.K."/>
        </authorList>
    </citation>
    <scope>NUCLEOTIDE SEQUENCE [LARGE SCALE GENOMIC DNA]</scope>
    <source>
        <strain evidence="1 2">ATCC 23834</strain>
    </source>
</reference>
<dbReference type="HOGENOM" id="CLU_2860616_0_0_4"/>
<accession>C0DTE7</accession>
<comment type="caution">
    <text evidence="1">The sequence shown here is derived from an EMBL/GenBank/DDBJ whole genome shotgun (WGS) entry which is preliminary data.</text>
</comment>
<gene>
    <name evidence="1" type="ORF">EIKCOROL_00625</name>
</gene>
<evidence type="ECO:0000313" key="1">
    <source>
        <dbReference type="EMBL" id="EEG24852.1"/>
    </source>
</evidence>
<name>C0DTE7_EIKCO</name>
<dbReference type="Proteomes" id="UP000005837">
    <property type="component" value="Unassembled WGS sequence"/>
</dbReference>
<protein>
    <submittedName>
        <fullName evidence="1">Uncharacterized protein</fullName>
    </submittedName>
</protein>
<evidence type="ECO:0000313" key="2">
    <source>
        <dbReference type="Proteomes" id="UP000005837"/>
    </source>
</evidence>